<name>A0A177A7J0_9PEZI</name>
<dbReference type="VEuPathDB" id="FungiDB:GMDG_00606"/>
<reference evidence="1" key="1">
    <citation type="submission" date="2016-03" db="EMBL/GenBank/DDBJ databases">
        <title>Updated assembly of Pseudogymnoascus destructans, the fungus causing white-nose syndrome of bats.</title>
        <authorList>
            <person name="Palmer J.M."/>
            <person name="Drees K.P."/>
            <person name="Foster J.T."/>
            <person name="Lindner D.L."/>
        </authorList>
    </citation>
    <scope>NUCLEOTIDE SEQUENCE [LARGE SCALE GENOMIC DNA]</scope>
    <source>
        <strain evidence="1">20631-21</strain>
    </source>
</reference>
<dbReference type="EMBL" id="KV441401">
    <property type="protein sequence ID" value="OAF56994.2"/>
    <property type="molecule type" value="Genomic_DNA"/>
</dbReference>
<dbReference type="GeneID" id="36289046"/>
<protein>
    <submittedName>
        <fullName evidence="1">Uncharacterized protein</fullName>
    </submittedName>
</protein>
<dbReference type="OrthoDB" id="3000060at2759"/>
<proteinExistence type="predicted"/>
<organism evidence="1">
    <name type="scientific">Pseudogymnoascus destructans</name>
    <dbReference type="NCBI Taxonomy" id="655981"/>
    <lineage>
        <taxon>Eukaryota</taxon>
        <taxon>Fungi</taxon>
        <taxon>Dikarya</taxon>
        <taxon>Ascomycota</taxon>
        <taxon>Pezizomycotina</taxon>
        <taxon>Leotiomycetes</taxon>
        <taxon>Thelebolales</taxon>
        <taxon>Thelebolaceae</taxon>
        <taxon>Pseudogymnoascus</taxon>
    </lineage>
</organism>
<sequence length="569" mass="64821">MPFTPTTFSTSYEFPILSPPDVAPGTRVVGICGISSVRDENGAVPSDPSKDGWYHAQFYLLHQLLREQGVQQKWITSVSPDCIVDNYSQLTYPDIKGTRRIVLDRTMIQRGYMNDVKVVNPKSLRDELKDTLDIEVQDGMEYREPILLIVIGHGSMKDGGIHLHNRTFNSEQFRLWTMGAVNAGLVTPNPFTGREGGWLVVPSRLLMNRPLNCDGRGKTCGSVWMIEVLNSPAFKELMTPRDPSDKRMEERLVPELINAVYDSLIGGRVKCGGVDFDPDTDAWEIDFRRRRSKPLYKLEEAWYSLRSLSPGELPSVSSSSLLALPTNPVSGELPAELLNRLENLAGSSQSQQTTDYTVSTRRKLLPLIDAYRRSLPGLADDHSEALLSTLIHKVEDNPDVCLSRLRRVTAHLEYRFHLMELADRYVSCLDLQEQGRSCSGFDMEKWKREQPREQVDRLEKVVRILASRFVFPATILEKQGKVFPKPWEYLAMVMMERGGTSREFERDLEVILNFRKDRIRAATMAALKDKRVEEAMRKIDRHIKDTLEDDSDGRASLFDGDLWVIVQKD</sequence>
<dbReference type="RefSeq" id="XP_024322285.1">
    <property type="nucleotide sequence ID" value="XM_024469591.1"/>
</dbReference>
<evidence type="ECO:0000313" key="1">
    <source>
        <dbReference type="EMBL" id="OAF56994.2"/>
    </source>
</evidence>
<dbReference type="eggNOG" id="ENOG502SNM5">
    <property type="taxonomic scope" value="Eukaryota"/>
</dbReference>
<dbReference type="AlphaFoldDB" id="A0A177A7J0"/>
<dbReference type="Proteomes" id="UP000077154">
    <property type="component" value="Unassembled WGS sequence"/>
</dbReference>
<gene>
    <name evidence="1" type="ORF">VC83_05984</name>
</gene>
<accession>A0A177A7J0</accession>